<feature type="region of interest" description="Disordered" evidence="2">
    <location>
        <begin position="398"/>
        <end position="426"/>
    </location>
</feature>
<feature type="coiled-coil region" evidence="1">
    <location>
        <begin position="334"/>
        <end position="361"/>
    </location>
</feature>
<evidence type="ECO:0000256" key="1">
    <source>
        <dbReference type="SAM" id="Coils"/>
    </source>
</evidence>
<evidence type="ECO:0000256" key="2">
    <source>
        <dbReference type="SAM" id="MobiDB-lite"/>
    </source>
</evidence>
<dbReference type="OrthoDB" id="3855942at2759"/>
<comment type="caution">
    <text evidence="3">The sequence shown here is derived from an EMBL/GenBank/DDBJ whole genome shotgun (WGS) entry which is preliminary data.</text>
</comment>
<dbReference type="Proteomes" id="UP000281245">
    <property type="component" value="Unassembled WGS sequence"/>
</dbReference>
<feature type="compositionally biased region" description="Polar residues" evidence="2">
    <location>
        <begin position="417"/>
        <end position="426"/>
    </location>
</feature>
<gene>
    <name evidence="3" type="ORF">D0869_00514</name>
</gene>
<evidence type="ECO:0000313" key="3">
    <source>
        <dbReference type="EMBL" id="RMX89908.1"/>
    </source>
</evidence>
<dbReference type="EMBL" id="QWIJ01000015">
    <property type="protein sequence ID" value="RMX89908.1"/>
    <property type="molecule type" value="Genomic_DNA"/>
</dbReference>
<keyword evidence="1" id="KW-0175">Coiled coil</keyword>
<reference evidence="3 4" key="1">
    <citation type="journal article" date="2018" name="BMC Genomics">
        <title>Genomic evidence for intraspecific hybridization in a clonal and extremely halotolerant yeast.</title>
        <authorList>
            <person name="Gostincar C."/>
            <person name="Stajich J.E."/>
            <person name="Zupancic J."/>
            <person name="Zalar P."/>
            <person name="Gunde-Cimerman N."/>
        </authorList>
    </citation>
    <scope>NUCLEOTIDE SEQUENCE [LARGE SCALE GENOMIC DNA]</scope>
    <source>
        <strain evidence="3 4">EXF-6656</strain>
    </source>
</reference>
<proteinExistence type="predicted"/>
<sequence length="426" mass="47003">MLSNRDSDVLMAGMSSAYHNGYSGPKSSTKDPAPAIKHANQLHDRPQLEAGGHFADPYLLCKDTKQGQAIHRAAEFRPSAAGSSEARTEGQIASMLDTLASRPLRPAEIPGHRVLSYSSQQISQLWQSWSIIGSHLAAAVYREKYGELDRAKNALENSKATVGHFGIAPISDILYDSAIGVDDIDRTNGIHGAGLGDQRHIILLNKADDGRLEVAAVTSFGGASGESKGRPPRGQEHNFGLLSTELDQAPAGTCVIRYSEVPLTKPGSSWVRLNQIFKLPAWAPVTWGKGRIGLESYDVIADAFKFEVGHRLRVEGARRKREWNAKVASCGYDATKLEERRIRQEREMKQEQQEAQLAASERAQRAKRLHEQQGRFCSRPFFWEMLTWDLDREFERRSAGTGSQAVRDPAIEDDVAESSQVEGLST</sequence>
<evidence type="ECO:0000313" key="4">
    <source>
        <dbReference type="Proteomes" id="UP000281245"/>
    </source>
</evidence>
<accession>A0A3M6XH86</accession>
<dbReference type="VEuPathDB" id="FungiDB:BTJ68_05922"/>
<organism evidence="3 4">
    <name type="scientific">Hortaea werneckii</name>
    <name type="common">Black yeast</name>
    <name type="synonym">Cladosporium werneckii</name>
    <dbReference type="NCBI Taxonomy" id="91943"/>
    <lineage>
        <taxon>Eukaryota</taxon>
        <taxon>Fungi</taxon>
        <taxon>Dikarya</taxon>
        <taxon>Ascomycota</taxon>
        <taxon>Pezizomycotina</taxon>
        <taxon>Dothideomycetes</taxon>
        <taxon>Dothideomycetidae</taxon>
        <taxon>Mycosphaerellales</taxon>
        <taxon>Teratosphaeriaceae</taxon>
        <taxon>Hortaea</taxon>
    </lineage>
</organism>
<name>A0A3M6XH86_HORWE</name>
<dbReference type="AlphaFoldDB" id="A0A3M6XH86"/>
<protein>
    <submittedName>
        <fullName evidence="3">Uncharacterized protein</fullName>
    </submittedName>
</protein>